<name>A0AAV4X428_9ARAC</name>
<comment type="caution">
    <text evidence="1">The sequence shown here is derived from an EMBL/GenBank/DDBJ whole genome shotgun (WGS) entry which is preliminary data.</text>
</comment>
<evidence type="ECO:0000313" key="1">
    <source>
        <dbReference type="EMBL" id="GIY88740.1"/>
    </source>
</evidence>
<dbReference type="EMBL" id="BPLQ01015526">
    <property type="protein sequence ID" value="GIY88740.1"/>
    <property type="molecule type" value="Genomic_DNA"/>
</dbReference>
<proteinExistence type="predicted"/>
<reference evidence="1 2" key="1">
    <citation type="submission" date="2021-06" db="EMBL/GenBank/DDBJ databases">
        <title>Caerostris darwini draft genome.</title>
        <authorList>
            <person name="Kono N."/>
            <person name="Arakawa K."/>
        </authorList>
    </citation>
    <scope>NUCLEOTIDE SEQUENCE [LARGE SCALE GENOMIC DNA]</scope>
</reference>
<sequence>MLSTAALEEVCLLIAFAEKYEKPRRMHISSSFHEPKSDGRGSAAQVYYLALSFDRLVYDLVSSHDSSWRGAIHQVRENSDGGFRSSRIS</sequence>
<protein>
    <submittedName>
        <fullName evidence="1">Uncharacterized protein</fullName>
    </submittedName>
</protein>
<evidence type="ECO:0000313" key="2">
    <source>
        <dbReference type="Proteomes" id="UP001054837"/>
    </source>
</evidence>
<accession>A0AAV4X428</accession>
<dbReference type="Proteomes" id="UP001054837">
    <property type="component" value="Unassembled WGS sequence"/>
</dbReference>
<gene>
    <name evidence="1" type="ORF">CDAR_438391</name>
</gene>
<keyword evidence="2" id="KW-1185">Reference proteome</keyword>
<dbReference type="AlphaFoldDB" id="A0AAV4X428"/>
<organism evidence="1 2">
    <name type="scientific">Caerostris darwini</name>
    <dbReference type="NCBI Taxonomy" id="1538125"/>
    <lineage>
        <taxon>Eukaryota</taxon>
        <taxon>Metazoa</taxon>
        <taxon>Ecdysozoa</taxon>
        <taxon>Arthropoda</taxon>
        <taxon>Chelicerata</taxon>
        <taxon>Arachnida</taxon>
        <taxon>Araneae</taxon>
        <taxon>Araneomorphae</taxon>
        <taxon>Entelegynae</taxon>
        <taxon>Araneoidea</taxon>
        <taxon>Araneidae</taxon>
        <taxon>Caerostris</taxon>
    </lineage>
</organism>